<sequence>MYIMSCTRPDIAYAVSKLSCYTSNPGQDHWKAILRILGYLKHTKNYGLHYTRYPVVLEGYSDANWISSIKDSKSTSGYTFILGGGAVSWKSSKQTCIARSTMESEFIALDKAEEEAE</sequence>
<evidence type="ECO:0000313" key="2">
    <source>
        <dbReference type="EMBL" id="TYK21072.1"/>
    </source>
</evidence>
<accession>A0A5A7VJ65</accession>
<dbReference type="EMBL" id="SSTE01000109">
    <property type="protein sequence ID" value="KAA0068153.1"/>
    <property type="molecule type" value="Genomic_DNA"/>
</dbReference>
<dbReference type="EMBL" id="SSTD01005932">
    <property type="protein sequence ID" value="TYK21072.1"/>
    <property type="molecule type" value="Genomic_DNA"/>
</dbReference>
<evidence type="ECO:0000313" key="3">
    <source>
        <dbReference type="Proteomes" id="UP000321393"/>
    </source>
</evidence>
<protein>
    <submittedName>
        <fullName evidence="1">Zinc finger, CCHC-type</fullName>
    </submittedName>
</protein>
<comment type="caution">
    <text evidence="1">The sequence shown here is derived from an EMBL/GenBank/DDBJ whole genome shotgun (WGS) entry which is preliminary data.</text>
</comment>
<dbReference type="PANTHER" id="PTHR11439">
    <property type="entry name" value="GAG-POL-RELATED RETROTRANSPOSON"/>
    <property type="match status" value="1"/>
</dbReference>
<evidence type="ECO:0000313" key="1">
    <source>
        <dbReference type="EMBL" id="KAA0068153.1"/>
    </source>
</evidence>
<gene>
    <name evidence="2" type="ORF">E5676_scaffold392G00370</name>
    <name evidence="1" type="ORF">E6C27_scaffold238G001200</name>
</gene>
<dbReference type="STRING" id="1194695.A0A5A7VJ65"/>
<proteinExistence type="predicted"/>
<reference evidence="3 4" key="1">
    <citation type="submission" date="2019-08" db="EMBL/GenBank/DDBJ databases">
        <title>Draft genome sequences of two oriental melons (Cucumis melo L. var makuwa).</title>
        <authorList>
            <person name="Kwon S.-Y."/>
        </authorList>
    </citation>
    <scope>NUCLEOTIDE SEQUENCE [LARGE SCALE GENOMIC DNA]</scope>
    <source>
        <strain evidence="4">cv. Chang Bougi</strain>
        <strain evidence="3">cv. SW 3</strain>
        <tissue evidence="1">Leaf</tissue>
    </source>
</reference>
<dbReference type="PANTHER" id="PTHR11439:SF440">
    <property type="entry name" value="INTEGRASE CATALYTIC DOMAIN-CONTAINING PROTEIN"/>
    <property type="match status" value="1"/>
</dbReference>
<dbReference type="CDD" id="cd09272">
    <property type="entry name" value="RNase_HI_RT_Ty1"/>
    <property type="match status" value="1"/>
</dbReference>
<dbReference type="Proteomes" id="UP000321947">
    <property type="component" value="Unassembled WGS sequence"/>
</dbReference>
<evidence type="ECO:0000313" key="4">
    <source>
        <dbReference type="Proteomes" id="UP000321947"/>
    </source>
</evidence>
<dbReference type="Proteomes" id="UP000321393">
    <property type="component" value="Unassembled WGS sequence"/>
</dbReference>
<dbReference type="AlphaFoldDB" id="A0A5A7VJ65"/>
<dbReference type="OrthoDB" id="1645289at2759"/>
<organism evidence="1 3">
    <name type="scientific">Cucumis melo var. makuwa</name>
    <name type="common">Oriental melon</name>
    <dbReference type="NCBI Taxonomy" id="1194695"/>
    <lineage>
        <taxon>Eukaryota</taxon>
        <taxon>Viridiplantae</taxon>
        <taxon>Streptophyta</taxon>
        <taxon>Embryophyta</taxon>
        <taxon>Tracheophyta</taxon>
        <taxon>Spermatophyta</taxon>
        <taxon>Magnoliopsida</taxon>
        <taxon>eudicotyledons</taxon>
        <taxon>Gunneridae</taxon>
        <taxon>Pentapetalae</taxon>
        <taxon>rosids</taxon>
        <taxon>fabids</taxon>
        <taxon>Cucurbitales</taxon>
        <taxon>Cucurbitaceae</taxon>
        <taxon>Benincaseae</taxon>
        <taxon>Cucumis</taxon>
    </lineage>
</organism>
<name>A0A5A7VJ65_CUCMM</name>